<reference evidence="1" key="1">
    <citation type="submission" date="2024-03" db="EMBL/GenBank/DDBJ databases">
        <title>Novel Streptomyces species of biotechnological and ecological value are a feature of Machair soil.</title>
        <authorList>
            <person name="Prole J.R."/>
            <person name="Goodfellow M."/>
            <person name="Allenby N."/>
            <person name="Ward A.C."/>
        </authorList>
    </citation>
    <scope>NUCLEOTIDE SEQUENCE</scope>
    <source>
        <strain evidence="1">MS2.AVA.5</strain>
    </source>
</reference>
<evidence type="ECO:0000313" key="1">
    <source>
        <dbReference type="EMBL" id="MEJ8634617.1"/>
    </source>
</evidence>
<organism evidence="1 2">
    <name type="scientific">Streptomyces achmelvichensis</name>
    <dbReference type="NCBI Taxonomy" id="3134111"/>
    <lineage>
        <taxon>Bacteria</taxon>
        <taxon>Bacillati</taxon>
        <taxon>Actinomycetota</taxon>
        <taxon>Actinomycetes</taxon>
        <taxon>Kitasatosporales</taxon>
        <taxon>Streptomycetaceae</taxon>
        <taxon>Streptomyces</taxon>
    </lineage>
</organism>
<proteinExistence type="predicted"/>
<protein>
    <submittedName>
        <fullName evidence="1">Uncharacterized protein</fullName>
    </submittedName>
</protein>
<evidence type="ECO:0000313" key="2">
    <source>
        <dbReference type="Proteomes" id="UP001377168"/>
    </source>
</evidence>
<name>A0ACC6PUK1_9ACTN</name>
<gene>
    <name evidence="1" type="ORF">WKI67_14575</name>
</gene>
<accession>A0ACC6PUK1</accession>
<keyword evidence="2" id="KW-1185">Reference proteome</keyword>
<comment type="caution">
    <text evidence="1">The sequence shown here is derived from an EMBL/GenBank/DDBJ whole genome shotgun (WGS) entry which is preliminary data.</text>
</comment>
<dbReference type="EMBL" id="JBBKAJ010000022">
    <property type="protein sequence ID" value="MEJ8634617.1"/>
    <property type="molecule type" value="Genomic_DNA"/>
</dbReference>
<sequence length="152" mass="15934">MSKKKRAAIAVAVSATAGSAAGTVAAYCGLDFQDSANIGAMVSGTVGNLLYQALRLTPNDTASARTGVATGNGAPHSAESDITNAPHDHADTAIDTIGTDPKVKSRREHTRGATVRRSPRHRKLERGSRRRVERNAARQQDDHGRGNDHGAA</sequence>
<dbReference type="Proteomes" id="UP001377168">
    <property type="component" value="Unassembled WGS sequence"/>
</dbReference>